<dbReference type="Proteomes" id="UP000008810">
    <property type="component" value="Chromosome 2"/>
</dbReference>
<proteinExistence type="predicted"/>
<dbReference type="EMBL" id="CM000881">
    <property type="protein sequence ID" value="PNT70785.1"/>
    <property type="molecule type" value="Genomic_DNA"/>
</dbReference>
<dbReference type="EnsemblPlants" id="PNT70785">
    <property type="protein sequence ID" value="PNT70785"/>
    <property type="gene ID" value="BRADI_2g17883v3"/>
</dbReference>
<evidence type="ECO:0000256" key="1">
    <source>
        <dbReference type="SAM" id="Coils"/>
    </source>
</evidence>
<evidence type="ECO:0000313" key="2">
    <source>
        <dbReference type="EMBL" id="PNT70785.1"/>
    </source>
</evidence>
<organism evidence="2">
    <name type="scientific">Brachypodium distachyon</name>
    <name type="common">Purple false brome</name>
    <name type="synonym">Trachynia distachya</name>
    <dbReference type="NCBI Taxonomy" id="15368"/>
    <lineage>
        <taxon>Eukaryota</taxon>
        <taxon>Viridiplantae</taxon>
        <taxon>Streptophyta</taxon>
        <taxon>Embryophyta</taxon>
        <taxon>Tracheophyta</taxon>
        <taxon>Spermatophyta</taxon>
        <taxon>Magnoliopsida</taxon>
        <taxon>Liliopsida</taxon>
        <taxon>Poales</taxon>
        <taxon>Poaceae</taxon>
        <taxon>BOP clade</taxon>
        <taxon>Pooideae</taxon>
        <taxon>Stipodae</taxon>
        <taxon>Brachypodieae</taxon>
        <taxon>Brachypodium</taxon>
    </lineage>
</organism>
<dbReference type="AlphaFoldDB" id="A0A2K2D939"/>
<dbReference type="InParanoid" id="A0A2K2D939"/>
<accession>A0A2K2D939</accession>
<reference evidence="3" key="3">
    <citation type="submission" date="2018-08" db="UniProtKB">
        <authorList>
            <consortium name="EnsemblPlants"/>
        </authorList>
    </citation>
    <scope>IDENTIFICATION</scope>
    <source>
        <strain evidence="3">cv. Bd21</strain>
    </source>
</reference>
<name>A0A2K2D939_BRADI</name>
<sequence length="76" mass="8550">MGLQAMVLDLHHVLGILPHPGDCDGSMMKETLESVKKLEDQIKQLLFARALVRRQTLTTWWCSLTRSAPCGSRRSS</sequence>
<gene>
    <name evidence="2" type="ORF">BRADI_2g17883v3</name>
</gene>
<dbReference type="Gramene" id="PNT70785">
    <property type="protein sequence ID" value="PNT70785"/>
    <property type="gene ID" value="BRADI_2g17883v3"/>
</dbReference>
<feature type="coiled-coil region" evidence="1">
    <location>
        <begin position="28"/>
        <end position="55"/>
    </location>
</feature>
<reference evidence="2" key="2">
    <citation type="submission" date="2017-06" db="EMBL/GenBank/DDBJ databases">
        <title>WGS assembly of Brachypodium distachyon.</title>
        <authorList>
            <consortium name="The International Brachypodium Initiative"/>
            <person name="Lucas S."/>
            <person name="Harmon-Smith M."/>
            <person name="Lail K."/>
            <person name="Tice H."/>
            <person name="Grimwood J."/>
            <person name="Bruce D."/>
            <person name="Barry K."/>
            <person name="Shu S."/>
            <person name="Lindquist E."/>
            <person name="Wang M."/>
            <person name="Pitluck S."/>
            <person name="Vogel J.P."/>
            <person name="Garvin D.F."/>
            <person name="Mockler T.C."/>
            <person name="Schmutz J."/>
            <person name="Rokhsar D."/>
            <person name="Bevan M.W."/>
        </authorList>
    </citation>
    <scope>NUCLEOTIDE SEQUENCE</scope>
    <source>
        <strain evidence="2">Bd21</strain>
    </source>
</reference>
<protein>
    <submittedName>
        <fullName evidence="2 3">Uncharacterized protein</fullName>
    </submittedName>
</protein>
<keyword evidence="1" id="KW-0175">Coiled coil</keyword>
<evidence type="ECO:0000313" key="4">
    <source>
        <dbReference type="Proteomes" id="UP000008810"/>
    </source>
</evidence>
<evidence type="ECO:0000313" key="3">
    <source>
        <dbReference type="EnsemblPlants" id="PNT70785"/>
    </source>
</evidence>
<reference evidence="2 3" key="1">
    <citation type="journal article" date="2010" name="Nature">
        <title>Genome sequencing and analysis of the model grass Brachypodium distachyon.</title>
        <authorList>
            <consortium name="International Brachypodium Initiative"/>
        </authorList>
    </citation>
    <scope>NUCLEOTIDE SEQUENCE [LARGE SCALE GENOMIC DNA]</scope>
    <source>
        <strain evidence="2 3">Bd21</strain>
    </source>
</reference>
<keyword evidence="4" id="KW-1185">Reference proteome</keyword>